<feature type="domain" description="Topo IIA-type catalytic" evidence="9">
    <location>
        <begin position="42"/>
        <end position="485"/>
    </location>
</feature>
<feature type="active site" description="O-(5'-phospho-DNA)-tyrosine intermediate" evidence="6">
    <location>
        <position position="123"/>
    </location>
</feature>
<dbReference type="EMBL" id="JAAABI010000001">
    <property type="protein sequence ID" value="NAY91032.1"/>
    <property type="molecule type" value="Genomic_DNA"/>
</dbReference>
<dbReference type="Gene3D" id="3.90.199.10">
    <property type="entry name" value="Topoisomerase II, domain 5"/>
    <property type="match status" value="1"/>
</dbReference>
<comment type="catalytic activity">
    <reaction evidence="1 6">
        <text>ATP-dependent breakage, passage and rejoining of double-stranded DNA.</text>
        <dbReference type="EC" id="5.6.2.2"/>
    </reaction>
</comment>
<dbReference type="GO" id="GO:0003677">
    <property type="term" value="F:DNA binding"/>
    <property type="evidence" value="ECO:0007669"/>
    <property type="project" value="UniProtKB-UniRule"/>
</dbReference>
<dbReference type="InterPro" id="IPR013758">
    <property type="entry name" value="Topo_IIA_A/C_ab"/>
</dbReference>
<dbReference type="InterPro" id="IPR013760">
    <property type="entry name" value="Topo_IIA-like_dom_sf"/>
</dbReference>
<keyword evidence="7" id="KW-0175">Coiled coil</keyword>
<evidence type="ECO:0000256" key="4">
    <source>
        <dbReference type="ARBA" id="ARBA00023125"/>
    </source>
</evidence>
<dbReference type="PANTHER" id="PTHR43493">
    <property type="entry name" value="DNA GYRASE/TOPOISOMERASE SUBUNIT A"/>
    <property type="match status" value="1"/>
</dbReference>
<dbReference type="RefSeq" id="WP_166522422.1">
    <property type="nucleotide sequence ID" value="NZ_JAAABI010000001.1"/>
</dbReference>
<evidence type="ECO:0000256" key="6">
    <source>
        <dbReference type="PROSITE-ProRule" id="PRU01384"/>
    </source>
</evidence>
<protein>
    <submittedName>
        <fullName evidence="10">DNA gyrase/topoisomerase IV subunit A</fullName>
    </submittedName>
</protein>
<comment type="caution">
    <text evidence="10">The sequence shown here is derived from an EMBL/GenBank/DDBJ whole genome shotgun (WGS) entry which is preliminary data.</text>
</comment>
<dbReference type="SUPFAM" id="SSF56719">
    <property type="entry name" value="Type II DNA topoisomerase"/>
    <property type="match status" value="1"/>
</dbReference>
<dbReference type="SMART" id="SM00434">
    <property type="entry name" value="TOP4c"/>
    <property type="match status" value="1"/>
</dbReference>
<dbReference type="Gene3D" id="1.10.268.10">
    <property type="entry name" value="Topoisomerase, domain 3"/>
    <property type="match status" value="1"/>
</dbReference>
<dbReference type="GO" id="GO:0005737">
    <property type="term" value="C:cytoplasm"/>
    <property type="evidence" value="ECO:0007669"/>
    <property type="project" value="TreeGrafter"/>
</dbReference>
<feature type="region of interest" description="Disordered" evidence="8">
    <location>
        <begin position="837"/>
        <end position="871"/>
    </location>
</feature>
<dbReference type="GO" id="GO:0003918">
    <property type="term" value="F:DNA topoisomerase type II (double strand cut, ATP-hydrolyzing) activity"/>
    <property type="evidence" value="ECO:0007669"/>
    <property type="project" value="UniProtKB-EC"/>
</dbReference>
<dbReference type="InterPro" id="IPR013757">
    <property type="entry name" value="Topo_IIA_A_a_sf"/>
</dbReference>
<dbReference type="InterPro" id="IPR002205">
    <property type="entry name" value="Topo_IIA_dom_A"/>
</dbReference>
<evidence type="ECO:0000256" key="3">
    <source>
        <dbReference type="ARBA" id="ARBA00023029"/>
    </source>
</evidence>
<dbReference type="NCBIfam" id="NF007209">
    <property type="entry name" value="PRK09631.1"/>
    <property type="match status" value="1"/>
</dbReference>
<dbReference type="AlphaFoldDB" id="A0A964TA27"/>
<feature type="compositionally biased region" description="Acidic residues" evidence="8">
    <location>
        <begin position="840"/>
        <end position="855"/>
    </location>
</feature>
<comment type="similarity">
    <text evidence="2">Belongs to the type II topoisomerase GyrA/ParC subunit family.</text>
</comment>
<keyword evidence="3 6" id="KW-0799">Topoisomerase</keyword>
<name>A0A964TA27_9FLAO</name>
<dbReference type="GO" id="GO:0005524">
    <property type="term" value="F:ATP binding"/>
    <property type="evidence" value="ECO:0007669"/>
    <property type="project" value="InterPro"/>
</dbReference>
<feature type="coiled-coil region" evidence="7">
    <location>
        <begin position="337"/>
        <end position="364"/>
    </location>
</feature>
<dbReference type="InterPro" id="IPR050220">
    <property type="entry name" value="Type_II_DNA_Topoisomerases"/>
</dbReference>
<keyword evidence="4 6" id="KW-0238">DNA-binding</keyword>
<dbReference type="GO" id="GO:0009330">
    <property type="term" value="C:DNA topoisomerase type II (double strand cut, ATP-hydrolyzing) complex"/>
    <property type="evidence" value="ECO:0007669"/>
    <property type="project" value="TreeGrafter"/>
</dbReference>
<dbReference type="Proteomes" id="UP000667650">
    <property type="component" value="Unassembled WGS sequence"/>
</dbReference>
<organism evidence="10 11">
    <name type="scientific">Flagellimonas ochracea</name>
    <dbReference type="NCBI Taxonomy" id="2696472"/>
    <lineage>
        <taxon>Bacteria</taxon>
        <taxon>Pseudomonadati</taxon>
        <taxon>Bacteroidota</taxon>
        <taxon>Flavobacteriia</taxon>
        <taxon>Flavobacteriales</taxon>
        <taxon>Flavobacteriaceae</taxon>
        <taxon>Flagellimonas</taxon>
    </lineage>
</organism>
<evidence type="ECO:0000256" key="1">
    <source>
        <dbReference type="ARBA" id="ARBA00000185"/>
    </source>
</evidence>
<keyword evidence="11" id="KW-1185">Reference proteome</keyword>
<dbReference type="PANTHER" id="PTHR43493:SF5">
    <property type="entry name" value="DNA GYRASE SUBUNIT A, CHLOROPLASTIC_MITOCHONDRIAL"/>
    <property type="match status" value="1"/>
</dbReference>
<evidence type="ECO:0000259" key="9">
    <source>
        <dbReference type="PROSITE" id="PS52040"/>
    </source>
</evidence>
<evidence type="ECO:0000313" key="11">
    <source>
        <dbReference type="Proteomes" id="UP000667650"/>
    </source>
</evidence>
<evidence type="ECO:0000313" key="10">
    <source>
        <dbReference type="EMBL" id="NAY91032.1"/>
    </source>
</evidence>
<proteinExistence type="inferred from homology"/>
<evidence type="ECO:0000256" key="8">
    <source>
        <dbReference type="SAM" id="MobiDB-lite"/>
    </source>
</evidence>
<keyword evidence="5 6" id="KW-0413">Isomerase</keyword>
<evidence type="ECO:0000256" key="5">
    <source>
        <dbReference type="ARBA" id="ARBA00023235"/>
    </source>
</evidence>
<feature type="coiled-coil region" evidence="7">
    <location>
        <begin position="418"/>
        <end position="445"/>
    </location>
</feature>
<evidence type="ECO:0000256" key="2">
    <source>
        <dbReference type="ARBA" id="ARBA00008263"/>
    </source>
</evidence>
<dbReference type="Gene3D" id="3.30.1360.40">
    <property type="match status" value="1"/>
</dbReference>
<gene>
    <name evidence="10" type="ORF">GTQ34_03790</name>
</gene>
<evidence type="ECO:0000256" key="7">
    <source>
        <dbReference type="SAM" id="Coils"/>
    </source>
</evidence>
<dbReference type="GO" id="GO:0006265">
    <property type="term" value="P:DNA topological change"/>
    <property type="evidence" value="ECO:0007669"/>
    <property type="project" value="UniProtKB-UniRule"/>
</dbReference>
<accession>A0A964TA27</accession>
<sequence>MEENEALNDEGLENQDTLTKVTGMYKDWFLDYASYVILERAVPAIEDGFKPVQRRIMHALKELDDGRYNKVANVVGHTMQYHPHGDASIADAMVQIGQKDLLIDTQGNWGNILTGDSAAASRYIEARLSKFALEVVYSPKITEWQLSYDGRKKEPINLPVKFPLLLAQGAEGIAVGLSTKILPHNFNELIDASIKHLKGQRFKLYPDFPTAGIIDVTNYNDGMRGGKVRVRAKISSLDKNTLIISEIPYGTNTSSLIDSILKANDKGKIKIKKIEDNTAAEVEILVHLPSGLSPDKTIDALYAFTACESSISPLSCIIEDNKPRFIGIKEMLERSTDNTVELLKAELQIQLKELEEQWHFASLERIFIENRIYRDIEEEETWEGVIAAIDKGLKPHIKNLKRAVTEEDIVRLTEIRIKRISKFDLEKAQQLIESLEDRIAQTKHHLENLVDFAIDYFKELKKKYGKGRERKSEIKIFDDIEATKVVIRNTKLYVNREEGFVGTSLRRDEYVTDCSDIDDIIVFTKKGEMMVTKVDSKTFVGKNIIHVAVFKKKDKRTTYNMAYKVGKGGPSYIKRFNVTSITRDKIYQLAGEKASAEVLYFSANPNGEAEVVTVMLRQSGSIKKLKWDLDFADVIIKGRSARGNLVTKYAVKRIELKEKGVSTLKPRKIWFDDIVGRLNVEGRGELLGEFRGDDLLLVVEQNGTIKTIAPDLLTRFNDDMIKLEKWNPKKPISVIHYEGQKERYYLKRFLIENPNKEELVISEHPKSFLELVATDWRPVIEIEFTKPRGKDPKPNQKVDVEDFIAIKGIKALGNQLTSEKVKNINVLEPLPYVEPKEQAPEEIEVIDEESIDVTNDDIKSKDEGSDQPTLF</sequence>
<reference evidence="10" key="1">
    <citation type="submission" date="2020-01" db="EMBL/GenBank/DDBJ databases">
        <title>Muricauda ochracea sp. nov., isolated from a tidal flat of Garorim bay in Korea.</title>
        <authorList>
            <person name="Kim D."/>
            <person name="Yoo Y."/>
            <person name="Kim J.-J."/>
        </authorList>
    </citation>
    <scope>NUCLEOTIDE SEQUENCE</scope>
    <source>
        <strain evidence="10">JGD-17</strain>
    </source>
</reference>
<dbReference type="Pfam" id="PF00521">
    <property type="entry name" value="DNA_topoisoIV"/>
    <property type="match status" value="1"/>
</dbReference>
<dbReference type="NCBIfam" id="NF009397">
    <property type="entry name" value="PRK12758.1"/>
    <property type="match status" value="1"/>
</dbReference>
<dbReference type="PROSITE" id="PS52040">
    <property type="entry name" value="TOPO_IIA"/>
    <property type="match status" value="1"/>
</dbReference>